<feature type="compositionally biased region" description="Basic and acidic residues" evidence="3">
    <location>
        <begin position="139"/>
        <end position="156"/>
    </location>
</feature>
<dbReference type="SUPFAM" id="SSF47370">
    <property type="entry name" value="Bromodomain"/>
    <property type="match status" value="1"/>
</dbReference>
<sequence>MDASDKKGWTTTECLILAQSVYQQAGNDKWAAVSKQLKAHSCTSKPPDYFTPSACSTQFTALAALDQSANEAEGEIAARLARRFHIERITELKAELAKDDETFRQLVQEILDIRDGKLDEKLTKEMEERKAAERTSSSDGKHVDTQVNDTKRESDSKTTAMEVDSPTREVETKDAKKEDEVMTDGYTSGIESVDGSTSRPRKGSISSTTKEDPQKRNFRKICMAVWDKIADHRFGNVFKANRDDQLPGYSDDIKRPMSLMTIKQRIREGEITSPDELHRDLLLMLVNIIMYNKEGSDVYDMALEFKKFIDAELSQLRITYQRART</sequence>
<name>A0A507C5E4_9FUNG</name>
<keyword evidence="6" id="KW-1185">Reference proteome</keyword>
<dbReference type="PRINTS" id="PR00503">
    <property type="entry name" value="BROMODOMAIN"/>
</dbReference>
<dbReference type="OrthoDB" id="1742084at2759"/>
<organism evidence="5 6">
    <name type="scientific">Synchytrium microbalum</name>
    <dbReference type="NCBI Taxonomy" id="1806994"/>
    <lineage>
        <taxon>Eukaryota</taxon>
        <taxon>Fungi</taxon>
        <taxon>Fungi incertae sedis</taxon>
        <taxon>Chytridiomycota</taxon>
        <taxon>Chytridiomycota incertae sedis</taxon>
        <taxon>Chytridiomycetes</taxon>
        <taxon>Synchytriales</taxon>
        <taxon>Synchytriaceae</taxon>
        <taxon>Synchytrium</taxon>
    </lineage>
</organism>
<dbReference type="SMART" id="SM00297">
    <property type="entry name" value="BROMO"/>
    <property type="match status" value="1"/>
</dbReference>
<dbReference type="InterPro" id="IPR001487">
    <property type="entry name" value="Bromodomain"/>
</dbReference>
<gene>
    <name evidence="5" type="ORF">SmJEL517_g03776</name>
</gene>
<feature type="compositionally biased region" description="Polar residues" evidence="3">
    <location>
        <begin position="185"/>
        <end position="208"/>
    </location>
</feature>
<dbReference type="Proteomes" id="UP000319731">
    <property type="component" value="Unassembled WGS sequence"/>
</dbReference>
<evidence type="ECO:0000259" key="4">
    <source>
        <dbReference type="PROSITE" id="PS50014"/>
    </source>
</evidence>
<dbReference type="AlphaFoldDB" id="A0A507C5E4"/>
<feature type="region of interest" description="Disordered" evidence="3">
    <location>
        <begin position="126"/>
        <end position="214"/>
    </location>
</feature>
<dbReference type="PROSITE" id="PS50014">
    <property type="entry name" value="BROMODOMAIN_2"/>
    <property type="match status" value="1"/>
</dbReference>
<dbReference type="Gene3D" id="1.20.920.10">
    <property type="entry name" value="Bromodomain-like"/>
    <property type="match status" value="1"/>
</dbReference>
<evidence type="ECO:0000256" key="2">
    <source>
        <dbReference type="PROSITE-ProRule" id="PRU00035"/>
    </source>
</evidence>
<dbReference type="PANTHER" id="PTHR15398:SF4">
    <property type="entry name" value="BROMODOMAIN-CONTAINING PROTEIN 8 ISOFORM X1"/>
    <property type="match status" value="1"/>
</dbReference>
<dbReference type="InterPro" id="IPR036427">
    <property type="entry name" value="Bromodomain-like_sf"/>
</dbReference>
<proteinExistence type="predicted"/>
<protein>
    <recommendedName>
        <fullName evidence="4">Bromo domain-containing protein</fullName>
    </recommendedName>
</protein>
<dbReference type="GeneID" id="42005001"/>
<feature type="domain" description="Bromo" evidence="4">
    <location>
        <begin position="246"/>
        <end position="299"/>
    </location>
</feature>
<dbReference type="PANTHER" id="PTHR15398">
    <property type="entry name" value="BROMODOMAIN-CONTAINING PROTEIN 8"/>
    <property type="match status" value="1"/>
</dbReference>
<evidence type="ECO:0000256" key="3">
    <source>
        <dbReference type="SAM" id="MobiDB-lite"/>
    </source>
</evidence>
<dbReference type="Pfam" id="PF00439">
    <property type="entry name" value="Bromodomain"/>
    <property type="match status" value="1"/>
</dbReference>
<dbReference type="RefSeq" id="XP_031024336.1">
    <property type="nucleotide sequence ID" value="XM_031169704.1"/>
</dbReference>
<dbReference type="EMBL" id="QEAO01000021">
    <property type="protein sequence ID" value="TPX33324.1"/>
    <property type="molecule type" value="Genomic_DNA"/>
</dbReference>
<evidence type="ECO:0000256" key="1">
    <source>
        <dbReference type="ARBA" id="ARBA00023117"/>
    </source>
</evidence>
<dbReference type="GO" id="GO:0006325">
    <property type="term" value="P:chromatin organization"/>
    <property type="evidence" value="ECO:0007669"/>
    <property type="project" value="UniProtKB-ARBA"/>
</dbReference>
<comment type="caution">
    <text evidence="5">The sequence shown here is derived from an EMBL/GenBank/DDBJ whole genome shotgun (WGS) entry which is preliminary data.</text>
</comment>
<reference evidence="5 6" key="1">
    <citation type="journal article" date="2019" name="Sci. Rep.">
        <title>Comparative genomics of chytrid fungi reveal insights into the obligate biotrophic and pathogenic lifestyle of Synchytrium endobioticum.</title>
        <authorList>
            <person name="van de Vossenberg B.T.L.H."/>
            <person name="Warris S."/>
            <person name="Nguyen H.D.T."/>
            <person name="van Gent-Pelzer M.P.E."/>
            <person name="Joly D.L."/>
            <person name="van de Geest H.C."/>
            <person name="Bonants P.J.M."/>
            <person name="Smith D.S."/>
            <person name="Levesque C.A."/>
            <person name="van der Lee T.A.J."/>
        </authorList>
    </citation>
    <scope>NUCLEOTIDE SEQUENCE [LARGE SCALE GENOMIC DNA]</scope>
    <source>
        <strain evidence="5 6">JEL517</strain>
    </source>
</reference>
<keyword evidence="1 2" id="KW-0103">Bromodomain</keyword>
<accession>A0A507C5E4</accession>
<dbReference type="STRING" id="1806994.A0A507C5E4"/>
<evidence type="ECO:0000313" key="5">
    <source>
        <dbReference type="EMBL" id="TPX33324.1"/>
    </source>
</evidence>
<evidence type="ECO:0000313" key="6">
    <source>
        <dbReference type="Proteomes" id="UP000319731"/>
    </source>
</evidence>
<feature type="compositionally biased region" description="Basic and acidic residues" evidence="3">
    <location>
        <begin position="165"/>
        <end position="180"/>
    </location>
</feature>
<dbReference type="GO" id="GO:0035267">
    <property type="term" value="C:NuA4 histone acetyltransferase complex"/>
    <property type="evidence" value="ECO:0007669"/>
    <property type="project" value="TreeGrafter"/>
</dbReference>